<dbReference type="InterPro" id="IPR029467">
    <property type="entry name" value="Cyt_c7-like"/>
</dbReference>
<feature type="signal peptide" evidence="1">
    <location>
        <begin position="1"/>
        <end position="22"/>
    </location>
</feature>
<dbReference type="InterPro" id="IPR036280">
    <property type="entry name" value="Multihaem_cyt_sf"/>
</dbReference>
<dbReference type="Gene3D" id="3.90.10.10">
    <property type="entry name" value="Cytochrome C3"/>
    <property type="match status" value="1"/>
</dbReference>
<dbReference type="InterPro" id="IPR026352">
    <property type="entry name" value="Nanowire_3heme"/>
</dbReference>
<evidence type="ECO:0000313" key="3">
    <source>
        <dbReference type="EMBL" id="MBV6340332.1"/>
    </source>
</evidence>
<keyword evidence="1" id="KW-0732">Signal</keyword>
<protein>
    <submittedName>
        <fullName evidence="3">Cytochrome c3 family protein</fullName>
    </submittedName>
</protein>
<gene>
    <name evidence="3" type="ORF">HWQ67_01920</name>
</gene>
<dbReference type="Pfam" id="PF14522">
    <property type="entry name" value="Cytochrome_C7"/>
    <property type="match status" value="1"/>
</dbReference>
<sequence>MRFKVLVIAVIIAFACTGVALAVPPGKTIEYEGGGLGKIILDGKKHADAGKKCTDCHKPDMFPQMKKGIVKVTMKDINEGKLCGSCHNGKATFNAGGKEQPIFNAADKANCTRCHKK</sequence>
<comment type="caution">
    <text evidence="3">The sequence shown here is derived from an EMBL/GenBank/DDBJ whole genome shotgun (WGS) entry which is preliminary data.</text>
</comment>
<dbReference type="EMBL" id="JABXWD010000018">
    <property type="protein sequence ID" value="MBV6340332.1"/>
    <property type="molecule type" value="Genomic_DNA"/>
</dbReference>
<dbReference type="Proteomes" id="UP001196980">
    <property type="component" value="Unassembled WGS sequence"/>
</dbReference>
<reference evidence="3 4" key="1">
    <citation type="journal article" date="2020" name="J Geophys Res Biogeosci">
        <title>Magnetotaxis as an Adaptation to Enable Bacterial Shuttling of Microbial Sulfur and Sulfur Cycling Across Aquatic Oxic#Anoxic Interfaces.</title>
        <authorList>
            <person name="Li J."/>
            <person name="Liu P."/>
            <person name="Wang J."/>
            <person name="Roberts A.P."/>
            <person name="Pan Y."/>
        </authorList>
    </citation>
    <scope>NUCLEOTIDE SEQUENCE [LARGE SCALE GENOMIC DNA]</scope>
    <source>
        <strain evidence="3 4">MYR-1_YQ</strain>
    </source>
</reference>
<dbReference type="RefSeq" id="WP_218250952.1">
    <property type="nucleotide sequence ID" value="NZ_JABXWD010000018.1"/>
</dbReference>
<proteinExistence type="predicted"/>
<dbReference type="PROSITE" id="PS51257">
    <property type="entry name" value="PROKAR_LIPOPROTEIN"/>
    <property type="match status" value="1"/>
</dbReference>
<feature type="chain" id="PRO_5045050004" evidence="1">
    <location>
        <begin position="23"/>
        <end position="117"/>
    </location>
</feature>
<dbReference type="SUPFAM" id="SSF48695">
    <property type="entry name" value="Multiheme cytochromes"/>
    <property type="match status" value="1"/>
</dbReference>
<organism evidence="3 4">
    <name type="scientific">Candidatus Magnetobacterium casense</name>
    <dbReference type="NCBI Taxonomy" id="1455061"/>
    <lineage>
        <taxon>Bacteria</taxon>
        <taxon>Pseudomonadati</taxon>
        <taxon>Nitrospirota</taxon>
        <taxon>Thermodesulfovibrionia</taxon>
        <taxon>Thermodesulfovibrionales</taxon>
        <taxon>Candidatus Magnetobacteriaceae</taxon>
        <taxon>Candidatus Magnetobacterium</taxon>
    </lineage>
</organism>
<evidence type="ECO:0000313" key="4">
    <source>
        <dbReference type="Proteomes" id="UP001196980"/>
    </source>
</evidence>
<name>A0ABS6RUN3_9BACT</name>
<evidence type="ECO:0000259" key="2">
    <source>
        <dbReference type="Pfam" id="PF14522"/>
    </source>
</evidence>
<accession>A0ABS6RUN3</accession>
<keyword evidence="4" id="KW-1185">Reference proteome</keyword>
<dbReference type="NCBIfam" id="TIGR04257">
    <property type="entry name" value="nanowire_3heme"/>
    <property type="match status" value="1"/>
</dbReference>
<evidence type="ECO:0000256" key="1">
    <source>
        <dbReference type="SAM" id="SignalP"/>
    </source>
</evidence>
<feature type="domain" description="Cytochrome c7-like" evidence="2">
    <location>
        <begin position="42"/>
        <end position="116"/>
    </location>
</feature>